<gene>
    <name evidence="3" type="ORF">ABII15_35415</name>
</gene>
<dbReference type="InterPro" id="IPR050267">
    <property type="entry name" value="Anti-sigma-factor_SerPK"/>
</dbReference>
<dbReference type="CDD" id="cd16936">
    <property type="entry name" value="HATPase_RsbW-like"/>
    <property type="match status" value="1"/>
</dbReference>
<name>A0AAU8J1U9_9ACTN</name>
<dbReference type="EMBL" id="CP159534">
    <property type="protein sequence ID" value="XCJ74936.1"/>
    <property type="molecule type" value="Genomic_DNA"/>
</dbReference>
<dbReference type="InterPro" id="IPR003594">
    <property type="entry name" value="HATPase_dom"/>
</dbReference>
<dbReference type="SUPFAM" id="SSF55874">
    <property type="entry name" value="ATPase domain of HSP90 chaperone/DNA topoisomerase II/histidine kinase"/>
    <property type="match status" value="1"/>
</dbReference>
<reference evidence="3" key="1">
    <citation type="submission" date="2024-06" db="EMBL/GenBank/DDBJ databases">
        <title>Streptomyces sp. strain HUAS MG91 genome sequences.</title>
        <authorList>
            <person name="Mo P."/>
        </authorList>
    </citation>
    <scope>NUCLEOTIDE SEQUENCE</scope>
    <source>
        <strain evidence="3">HUAS MG91</strain>
    </source>
</reference>
<evidence type="ECO:0000313" key="3">
    <source>
        <dbReference type="EMBL" id="XCJ74936.1"/>
    </source>
</evidence>
<dbReference type="Gene3D" id="3.30.565.10">
    <property type="entry name" value="Histidine kinase-like ATPase, C-terminal domain"/>
    <property type="match status" value="1"/>
</dbReference>
<dbReference type="GO" id="GO:0004674">
    <property type="term" value="F:protein serine/threonine kinase activity"/>
    <property type="evidence" value="ECO:0007669"/>
    <property type="project" value="UniProtKB-KW"/>
</dbReference>
<dbReference type="RefSeq" id="WP_353946372.1">
    <property type="nucleotide sequence ID" value="NZ_CP159534.1"/>
</dbReference>
<feature type="domain" description="Histidine kinase/HSP90-like ATPase" evidence="2">
    <location>
        <begin position="35"/>
        <end position="140"/>
    </location>
</feature>
<proteinExistence type="predicted"/>
<keyword evidence="1" id="KW-0808">Transferase</keyword>
<keyword evidence="3" id="KW-0067">ATP-binding</keyword>
<dbReference type="AlphaFoldDB" id="A0AAU8J1U9"/>
<dbReference type="PANTHER" id="PTHR35526:SF3">
    <property type="entry name" value="ANTI-SIGMA-F FACTOR RSBW"/>
    <property type="match status" value="1"/>
</dbReference>
<sequence>MPPLRPIPTSGAAGSLEQVIALDGGSGCISEARDAARRFLSEARDEHRMNVPDVTVENAQLVVSELVTNLIKYAPGPGLLQLRIDDSGVQVEVWDSGPAQPLVHGTDPHRVGQHGLEIVTLLTESLTVHSTTVGKRIVATLALPDA</sequence>
<dbReference type="PANTHER" id="PTHR35526">
    <property type="entry name" value="ANTI-SIGMA-F FACTOR RSBW-RELATED"/>
    <property type="match status" value="1"/>
</dbReference>
<dbReference type="Pfam" id="PF13581">
    <property type="entry name" value="HATPase_c_2"/>
    <property type="match status" value="1"/>
</dbReference>
<dbReference type="GO" id="GO:0005524">
    <property type="term" value="F:ATP binding"/>
    <property type="evidence" value="ECO:0007669"/>
    <property type="project" value="UniProtKB-KW"/>
</dbReference>
<evidence type="ECO:0000256" key="1">
    <source>
        <dbReference type="ARBA" id="ARBA00022527"/>
    </source>
</evidence>
<evidence type="ECO:0000259" key="2">
    <source>
        <dbReference type="Pfam" id="PF13581"/>
    </source>
</evidence>
<keyword evidence="3" id="KW-0547">Nucleotide-binding</keyword>
<keyword evidence="1" id="KW-0418">Kinase</keyword>
<dbReference type="InterPro" id="IPR036890">
    <property type="entry name" value="HATPase_C_sf"/>
</dbReference>
<accession>A0AAU8J1U9</accession>
<protein>
    <submittedName>
        <fullName evidence="3">ATP-binding protein</fullName>
    </submittedName>
</protein>
<dbReference type="KEGG" id="stac:ABII15_35415"/>
<keyword evidence="1" id="KW-0723">Serine/threonine-protein kinase</keyword>
<organism evidence="3">
    <name type="scientific">Streptomyces tabacisoli</name>
    <dbReference type="NCBI Taxonomy" id="3156398"/>
    <lineage>
        <taxon>Bacteria</taxon>
        <taxon>Bacillati</taxon>
        <taxon>Actinomycetota</taxon>
        <taxon>Actinomycetes</taxon>
        <taxon>Kitasatosporales</taxon>
        <taxon>Streptomycetaceae</taxon>
        <taxon>Streptomyces</taxon>
    </lineage>
</organism>